<dbReference type="InterPro" id="IPR007493">
    <property type="entry name" value="DUF538"/>
</dbReference>
<dbReference type="PANTHER" id="PTHR31676">
    <property type="entry name" value="T31J12.3 PROTEIN-RELATED"/>
    <property type="match status" value="1"/>
</dbReference>
<reference evidence="1" key="1">
    <citation type="submission" date="2019-09" db="EMBL/GenBank/DDBJ databases">
        <title>Draft genome information of white flower Hibiscus syriacus.</title>
        <authorList>
            <person name="Kim Y.-M."/>
        </authorList>
    </citation>
    <scope>NUCLEOTIDE SEQUENCE [LARGE SCALE GENOMIC DNA]</scope>
    <source>
        <strain evidence="1">YM2019G1</strain>
    </source>
</reference>
<protein>
    <recommendedName>
        <fullName evidence="3">DUF538 domain-containing protein</fullName>
    </recommendedName>
</protein>
<evidence type="ECO:0008006" key="3">
    <source>
        <dbReference type="Google" id="ProtNLM"/>
    </source>
</evidence>
<dbReference type="EMBL" id="VEPZ02000357">
    <property type="protein sequence ID" value="KAE8726495.1"/>
    <property type="molecule type" value="Genomic_DNA"/>
</dbReference>
<gene>
    <name evidence="1" type="ORF">F3Y22_tig00006731pilonHSYRG00025</name>
</gene>
<dbReference type="OrthoDB" id="1885001at2759"/>
<evidence type="ECO:0000313" key="2">
    <source>
        <dbReference type="Proteomes" id="UP000436088"/>
    </source>
</evidence>
<accession>A0A6A3CB43</accession>
<name>A0A6A3CB43_HIBSY</name>
<dbReference type="Proteomes" id="UP000436088">
    <property type="component" value="Unassembled WGS sequence"/>
</dbReference>
<dbReference type="Pfam" id="PF04398">
    <property type="entry name" value="DUF538"/>
    <property type="match status" value="1"/>
</dbReference>
<comment type="caution">
    <text evidence="1">The sequence shown here is derived from an EMBL/GenBank/DDBJ whole genome shotgun (WGS) entry which is preliminary data.</text>
</comment>
<organism evidence="1 2">
    <name type="scientific">Hibiscus syriacus</name>
    <name type="common">Rose of Sharon</name>
    <dbReference type="NCBI Taxonomy" id="106335"/>
    <lineage>
        <taxon>Eukaryota</taxon>
        <taxon>Viridiplantae</taxon>
        <taxon>Streptophyta</taxon>
        <taxon>Embryophyta</taxon>
        <taxon>Tracheophyta</taxon>
        <taxon>Spermatophyta</taxon>
        <taxon>Magnoliopsida</taxon>
        <taxon>eudicotyledons</taxon>
        <taxon>Gunneridae</taxon>
        <taxon>Pentapetalae</taxon>
        <taxon>rosids</taxon>
        <taxon>malvids</taxon>
        <taxon>Malvales</taxon>
        <taxon>Malvaceae</taxon>
        <taxon>Malvoideae</taxon>
        <taxon>Hibiscus</taxon>
    </lineage>
</organism>
<dbReference type="SUPFAM" id="SSF141562">
    <property type="entry name" value="At5g01610-like"/>
    <property type="match status" value="1"/>
</dbReference>
<proteinExistence type="predicted"/>
<dbReference type="AlphaFoldDB" id="A0A6A3CB43"/>
<dbReference type="PANTHER" id="PTHR31676:SF7">
    <property type="entry name" value="DUF538 DOMAIN-CONTAINING PROTEIN"/>
    <property type="match status" value="1"/>
</dbReference>
<evidence type="ECO:0000313" key="1">
    <source>
        <dbReference type="EMBL" id="KAE8726495.1"/>
    </source>
</evidence>
<sequence length="145" mass="16574">MASKDIETHRAGAEVYHGATLCKQKAQELLEKFRLPKTLMPCNNLVEFGFNQITGFTWLKQQKTTKYRLKDIGISSFASEMTGFLEDGRMRKFTGIKSKEMMIWVPLSDIAIDRSDLNKIIFTALMGLSKSYPLTAFEIEPEEIK</sequence>
<dbReference type="InterPro" id="IPR036758">
    <property type="entry name" value="At5g01610-like"/>
</dbReference>
<dbReference type="Gene3D" id="2.30.240.10">
    <property type="entry name" value="At5g01610-like"/>
    <property type="match status" value="1"/>
</dbReference>
<keyword evidence="2" id="KW-1185">Reference proteome</keyword>